<keyword evidence="4 9" id="KW-0812">Transmembrane</keyword>
<dbReference type="STRING" id="1801677.A2365_00235"/>
<evidence type="ECO:0000313" key="13">
    <source>
        <dbReference type="Proteomes" id="UP000177740"/>
    </source>
</evidence>
<organism evidence="12 13">
    <name type="scientific">Candidatus Nealsonbacteria bacterium RIFOXYB1_FULL_40_15</name>
    <dbReference type="NCBI Taxonomy" id="1801677"/>
    <lineage>
        <taxon>Bacteria</taxon>
        <taxon>Candidatus Nealsoniibacteriota</taxon>
    </lineage>
</organism>
<keyword evidence="6 10" id="KW-1133">Transmembrane helix</keyword>
<feature type="transmembrane region" description="Helical" evidence="10">
    <location>
        <begin position="30"/>
        <end position="48"/>
    </location>
</feature>
<dbReference type="GO" id="GO:0005886">
    <property type="term" value="C:plasma membrane"/>
    <property type="evidence" value="ECO:0007669"/>
    <property type="project" value="UniProtKB-SubCell"/>
</dbReference>
<gene>
    <name evidence="12" type="ORF">A2365_00235</name>
</gene>
<dbReference type="Proteomes" id="UP000177740">
    <property type="component" value="Unassembled WGS sequence"/>
</dbReference>
<evidence type="ECO:0000256" key="9">
    <source>
        <dbReference type="RuleBase" id="RU003945"/>
    </source>
</evidence>
<keyword evidence="8" id="KW-0143">Chaperone</keyword>
<evidence type="ECO:0000256" key="6">
    <source>
        <dbReference type="ARBA" id="ARBA00022989"/>
    </source>
</evidence>
<dbReference type="InterPro" id="IPR001708">
    <property type="entry name" value="YidC/ALB3/OXA1/COX18"/>
</dbReference>
<proteinExistence type="inferred from homology"/>
<dbReference type="GO" id="GO:0051205">
    <property type="term" value="P:protein insertion into membrane"/>
    <property type="evidence" value="ECO:0007669"/>
    <property type="project" value="TreeGrafter"/>
</dbReference>
<dbReference type="InterPro" id="IPR047196">
    <property type="entry name" value="YidC_ALB_C"/>
</dbReference>
<keyword evidence="2" id="KW-0813">Transport</keyword>
<evidence type="ECO:0000256" key="4">
    <source>
        <dbReference type="ARBA" id="ARBA00022692"/>
    </source>
</evidence>
<feature type="transmembrane region" description="Helical" evidence="10">
    <location>
        <begin position="98"/>
        <end position="116"/>
    </location>
</feature>
<evidence type="ECO:0000313" key="12">
    <source>
        <dbReference type="EMBL" id="OGZ27350.1"/>
    </source>
</evidence>
<dbReference type="PANTHER" id="PTHR12428">
    <property type="entry name" value="OXA1"/>
    <property type="match status" value="1"/>
</dbReference>
<sequence length="237" mass="27159">MLNLFNTLLYQPLLNILVFLYQYLPGRDFGIAVIILTVLIKLVLYPLGSKSIKSQKALSEIQPKIKEIQEKYKDNKEEQTKQIFDLYRKEKVSPFSGCLPLLIQLPILIAIYRVFWRGLDPDQLKLLYSFVSNPGAINPMFLGLIDLSKPNIILAIFVGLAQFFQLRLISGKKTPAKKDDISSQVQKQMQYFSPVFMLFILIGLPSALGLYLLTTTLFTIAQQYIILKKNHEERGDN</sequence>
<protein>
    <recommendedName>
        <fullName evidence="11">Membrane insertase YidC/Oxa/ALB C-terminal domain-containing protein</fullName>
    </recommendedName>
</protein>
<evidence type="ECO:0000256" key="5">
    <source>
        <dbReference type="ARBA" id="ARBA00022927"/>
    </source>
</evidence>
<keyword evidence="3" id="KW-1003">Cell membrane</keyword>
<evidence type="ECO:0000256" key="10">
    <source>
        <dbReference type="SAM" id="Phobius"/>
    </source>
</evidence>
<keyword evidence="5" id="KW-0653">Protein transport</keyword>
<name>A0A1G2EPT8_9BACT</name>
<evidence type="ECO:0000256" key="3">
    <source>
        <dbReference type="ARBA" id="ARBA00022475"/>
    </source>
</evidence>
<dbReference type="NCBIfam" id="TIGR03592">
    <property type="entry name" value="yidC_oxa1_cterm"/>
    <property type="match status" value="1"/>
</dbReference>
<evidence type="ECO:0000256" key="7">
    <source>
        <dbReference type="ARBA" id="ARBA00023136"/>
    </source>
</evidence>
<accession>A0A1G2EPT8</accession>
<comment type="subcellular location">
    <subcellularLocation>
        <location evidence="1">Cell membrane</location>
        <topology evidence="1">Multi-pass membrane protein</topology>
    </subcellularLocation>
    <subcellularLocation>
        <location evidence="9">Membrane</location>
        <topology evidence="9">Multi-pass membrane protein</topology>
    </subcellularLocation>
</comment>
<dbReference type="InterPro" id="IPR028055">
    <property type="entry name" value="YidC/Oxa/ALB_C"/>
</dbReference>
<dbReference type="PANTHER" id="PTHR12428:SF65">
    <property type="entry name" value="CYTOCHROME C OXIDASE ASSEMBLY PROTEIN COX18, MITOCHONDRIAL"/>
    <property type="match status" value="1"/>
</dbReference>
<dbReference type="Pfam" id="PF02096">
    <property type="entry name" value="60KD_IMP"/>
    <property type="match status" value="1"/>
</dbReference>
<evidence type="ECO:0000256" key="2">
    <source>
        <dbReference type="ARBA" id="ARBA00022448"/>
    </source>
</evidence>
<dbReference type="AlphaFoldDB" id="A0A1G2EPT8"/>
<dbReference type="EMBL" id="MHMM01000007">
    <property type="protein sequence ID" value="OGZ27350.1"/>
    <property type="molecule type" value="Genomic_DNA"/>
</dbReference>
<feature type="transmembrane region" description="Helical" evidence="10">
    <location>
        <begin position="152"/>
        <end position="170"/>
    </location>
</feature>
<feature type="transmembrane region" description="Helical" evidence="10">
    <location>
        <begin position="7"/>
        <end position="24"/>
    </location>
</feature>
<dbReference type="CDD" id="cd20070">
    <property type="entry name" value="5TM_YidC_Alb3"/>
    <property type="match status" value="1"/>
</dbReference>
<evidence type="ECO:0000256" key="1">
    <source>
        <dbReference type="ARBA" id="ARBA00004651"/>
    </source>
</evidence>
<feature type="domain" description="Membrane insertase YidC/Oxa/ALB C-terminal" evidence="11">
    <location>
        <begin position="29"/>
        <end position="227"/>
    </location>
</feature>
<evidence type="ECO:0000259" key="11">
    <source>
        <dbReference type="Pfam" id="PF02096"/>
    </source>
</evidence>
<dbReference type="GO" id="GO:0015031">
    <property type="term" value="P:protein transport"/>
    <property type="evidence" value="ECO:0007669"/>
    <property type="project" value="UniProtKB-KW"/>
</dbReference>
<comment type="caution">
    <text evidence="12">The sequence shown here is derived from an EMBL/GenBank/DDBJ whole genome shotgun (WGS) entry which is preliminary data.</text>
</comment>
<feature type="transmembrane region" description="Helical" evidence="10">
    <location>
        <begin position="191"/>
        <end position="213"/>
    </location>
</feature>
<evidence type="ECO:0000256" key="8">
    <source>
        <dbReference type="ARBA" id="ARBA00023186"/>
    </source>
</evidence>
<keyword evidence="7 10" id="KW-0472">Membrane</keyword>
<reference evidence="12 13" key="1">
    <citation type="journal article" date="2016" name="Nat. Commun.">
        <title>Thousands of microbial genomes shed light on interconnected biogeochemical processes in an aquifer system.</title>
        <authorList>
            <person name="Anantharaman K."/>
            <person name="Brown C.T."/>
            <person name="Hug L.A."/>
            <person name="Sharon I."/>
            <person name="Castelle C.J."/>
            <person name="Probst A.J."/>
            <person name="Thomas B.C."/>
            <person name="Singh A."/>
            <person name="Wilkins M.J."/>
            <person name="Karaoz U."/>
            <person name="Brodie E.L."/>
            <person name="Williams K.H."/>
            <person name="Hubbard S.S."/>
            <person name="Banfield J.F."/>
        </authorList>
    </citation>
    <scope>NUCLEOTIDE SEQUENCE [LARGE SCALE GENOMIC DNA]</scope>
</reference>
<comment type="similarity">
    <text evidence="9">Belongs to the OXA1/ALB3/YidC family.</text>
</comment>
<dbReference type="GO" id="GO:0032977">
    <property type="term" value="F:membrane insertase activity"/>
    <property type="evidence" value="ECO:0007669"/>
    <property type="project" value="InterPro"/>
</dbReference>